<dbReference type="SUPFAM" id="SSF54913">
    <property type="entry name" value="GlnB-like"/>
    <property type="match status" value="1"/>
</dbReference>
<dbReference type="AlphaFoldDB" id="A0A3M0I0K9"/>
<dbReference type="Proteomes" id="UP000270471">
    <property type="component" value="Unassembled WGS sequence"/>
</dbReference>
<keyword evidence="3" id="KW-1185">Reference proteome</keyword>
<reference evidence="2 3" key="1">
    <citation type="submission" date="2017-11" db="EMBL/GenBank/DDBJ databases">
        <title>Draft genome of actinobacteria isolated from guarana (Paullinia cupana (Mart.) Ducke.</title>
        <authorList>
            <person name="Siqueira K.A."/>
            <person name="Liotti R.G."/>
            <person name="Mendes T.A.O."/>
            <person name="Soares M.A."/>
        </authorList>
    </citation>
    <scope>NUCLEOTIDE SEQUENCE [LARGE SCALE GENOMIC DNA]</scope>
    <source>
        <strain evidence="2 3">193</strain>
    </source>
</reference>
<comment type="similarity">
    <text evidence="1">Belongs to the UPF0166 family.</text>
</comment>
<dbReference type="PANTHER" id="PTHR35983:SF1">
    <property type="entry name" value="UPF0166 PROTEIN TM_0021"/>
    <property type="match status" value="1"/>
</dbReference>
<name>A0A3M0I0K9_9ACTN</name>
<gene>
    <name evidence="2" type="ORF">CTZ28_41400</name>
</gene>
<dbReference type="PANTHER" id="PTHR35983">
    <property type="entry name" value="UPF0166 PROTEIN TM_0021"/>
    <property type="match status" value="1"/>
</dbReference>
<dbReference type="EMBL" id="PENI01000045">
    <property type="protein sequence ID" value="RMB80263.1"/>
    <property type="molecule type" value="Genomic_DNA"/>
</dbReference>
<dbReference type="Gene3D" id="3.30.70.120">
    <property type="match status" value="1"/>
</dbReference>
<organism evidence="2 3">
    <name type="scientific">Streptomyces shenzhenensis</name>
    <dbReference type="NCBI Taxonomy" id="943815"/>
    <lineage>
        <taxon>Bacteria</taxon>
        <taxon>Bacillati</taxon>
        <taxon>Actinomycetota</taxon>
        <taxon>Actinomycetes</taxon>
        <taxon>Kitasatosporales</taxon>
        <taxon>Streptomycetaceae</taxon>
        <taxon>Streptomyces</taxon>
    </lineage>
</organism>
<evidence type="ECO:0000313" key="3">
    <source>
        <dbReference type="Proteomes" id="UP000270471"/>
    </source>
</evidence>
<evidence type="ECO:0000313" key="2">
    <source>
        <dbReference type="EMBL" id="RMB80263.1"/>
    </source>
</evidence>
<comment type="caution">
    <text evidence="2">The sequence shown here is derived from an EMBL/GenBank/DDBJ whole genome shotgun (WGS) entry which is preliminary data.</text>
</comment>
<evidence type="ECO:0000256" key="1">
    <source>
        <dbReference type="ARBA" id="ARBA00010554"/>
    </source>
</evidence>
<sequence>MTLHGRALRLTIIVDDTDTWHHKPLFTEIVHRAHAFGMAGATVFRGVEGFGATSVVHTTRLLSMADDLPTAVVIVDEEDRVRAFMSQLDELPINGLITLQEVEVVHYKSQEVAAS</sequence>
<protein>
    <submittedName>
        <fullName evidence="2">Uncharacterized protein</fullName>
    </submittedName>
</protein>
<accession>A0A3M0I0K9</accession>
<proteinExistence type="inferred from homology"/>
<dbReference type="InterPro" id="IPR003793">
    <property type="entry name" value="UPF0166"/>
</dbReference>
<dbReference type="OrthoDB" id="9795599at2"/>
<dbReference type="InterPro" id="IPR011322">
    <property type="entry name" value="N-reg_PII-like_a/b"/>
</dbReference>
<dbReference type="Pfam" id="PF02641">
    <property type="entry name" value="DUF190"/>
    <property type="match status" value="1"/>
</dbReference>
<dbReference type="InterPro" id="IPR015867">
    <property type="entry name" value="N-reg_PII/ATP_PRibTrfase_C"/>
</dbReference>